<evidence type="ECO:0000313" key="2">
    <source>
        <dbReference type="Proteomes" id="UP000616837"/>
    </source>
</evidence>
<reference evidence="1 2" key="1">
    <citation type="submission" date="2020-08" db="EMBL/GenBank/DDBJ databases">
        <title>A Genomic Blueprint of the Chicken Gut Microbiome.</title>
        <authorList>
            <person name="Gilroy R."/>
            <person name="Ravi A."/>
            <person name="Getino M."/>
            <person name="Pursley I."/>
            <person name="Horton D.L."/>
            <person name="Alikhan N.-F."/>
            <person name="Baker D."/>
            <person name="Gharbi K."/>
            <person name="Hall N."/>
            <person name="Watson M."/>
            <person name="Adriaenssens E.M."/>
            <person name="Foster-Nyarko E."/>
            <person name="Jarju S."/>
            <person name="Secka A."/>
            <person name="Antonio M."/>
            <person name="Oren A."/>
            <person name="Chaudhuri R."/>
            <person name="La Ragione R.M."/>
            <person name="Hildebrand F."/>
            <person name="Pallen M.J."/>
        </authorList>
    </citation>
    <scope>NUCLEOTIDE SEQUENCE [LARGE SCALE GENOMIC DNA]</scope>
    <source>
        <strain evidence="1 2">Sa3CUN2</strain>
    </source>
</reference>
<keyword evidence="2" id="KW-1185">Reference proteome</keyword>
<dbReference type="EMBL" id="JACSQW010000004">
    <property type="protein sequence ID" value="MBD7894533.1"/>
    <property type="molecule type" value="Genomic_DNA"/>
</dbReference>
<sequence>MSLSETMTALMDKAREITGLTEKISIAQLTSLMNHFDLHVNPNLLDTTTAISENGKNSQWPMWMAYTFDYVLKPGKYTFSWRAKADSDTNDGTVRVRIFDGRSNVVIPEQKINDAGKVFPLTDELQSYTFSVPDDNHTYRVYVYGSLFPHPQLWSVTFYDCKLEVGDLATPLNQVGGVTKAFLYALERHFSPVIGGVA</sequence>
<proteinExistence type="predicted"/>
<dbReference type="Proteomes" id="UP000616837">
    <property type="component" value="Unassembled WGS sequence"/>
</dbReference>
<organism evidence="1 2">
    <name type="scientific">Limosilactobacillus avistercoris</name>
    <dbReference type="NCBI Taxonomy" id="2762243"/>
    <lineage>
        <taxon>Bacteria</taxon>
        <taxon>Bacillati</taxon>
        <taxon>Bacillota</taxon>
        <taxon>Bacilli</taxon>
        <taxon>Lactobacillales</taxon>
        <taxon>Lactobacillaceae</taxon>
        <taxon>Limosilactobacillus</taxon>
    </lineage>
</organism>
<dbReference type="Gene3D" id="2.60.120.260">
    <property type="entry name" value="Galactose-binding domain-like"/>
    <property type="match status" value="1"/>
</dbReference>
<name>A0ABR8PBB8_9LACO</name>
<accession>A0ABR8PBB8</accession>
<comment type="caution">
    <text evidence="1">The sequence shown here is derived from an EMBL/GenBank/DDBJ whole genome shotgun (WGS) entry which is preliminary data.</text>
</comment>
<dbReference type="RefSeq" id="WP_191683909.1">
    <property type="nucleotide sequence ID" value="NZ_JACSQW010000004.1"/>
</dbReference>
<gene>
    <name evidence="1" type="ORF">H9564_02150</name>
</gene>
<protein>
    <submittedName>
        <fullName evidence="1">Uncharacterized protein</fullName>
    </submittedName>
</protein>
<evidence type="ECO:0000313" key="1">
    <source>
        <dbReference type="EMBL" id="MBD7894533.1"/>
    </source>
</evidence>